<dbReference type="Pfam" id="PF14525">
    <property type="entry name" value="AraC_binding_2"/>
    <property type="match status" value="1"/>
</dbReference>
<dbReference type="PANTHER" id="PTHR46796">
    <property type="entry name" value="HTH-TYPE TRANSCRIPTIONAL ACTIVATOR RHAS-RELATED"/>
    <property type="match status" value="1"/>
</dbReference>
<dbReference type="PROSITE" id="PS01124">
    <property type="entry name" value="HTH_ARAC_FAMILY_2"/>
    <property type="match status" value="1"/>
</dbReference>
<dbReference type="GO" id="GO:0003700">
    <property type="term" value="F:DNA-binding transcription factor activity"/>
    <property type="evidence" value="ECO:0007669"/>
    <property type="project" value="InterPro"/>
</dbReference>
<dbReference type="InterPro" id="IPR020449">
    <property type="entry name" value="Tscrpt_reg_AraC-type_HTH"/>
</dbReference>
<gene>
    <name evidence="5" type="ORF">GCM10010502_04730</name>
</gene>
<evidence type="ECO:0000313" key="5">
    <source>
        <dbReference type="EMBL" id="GGU57286.1"/>
    </source>
</evidence>
<dbReference type="PANTHER" id="PTHR46796:SF6">
    <property type="entry name" value="ARAC SUBFAMILY"/>
    <property type="match status" value="1"/>
</dbReference>
<organism evidence="5 6">
    <name type="scientific">Kitasatospora aureofaciens</name>
    <name type="common">Streptomyces aureofaciens</name>
    <dbReference type="NCBI Taxonomy" id="1894"/>
    <lineage>
        <taxon>Bacteria</taxon>
        <taxon>Bacillati</taxon>
        <taxon>Actinomycetota</taxon>
        <taxon>Actinomycetes</taxon>
        <taxon>Kitasatosporales</taxon>
        <taxon>Streptomycetaceae</taxon>
        <taxon>Kitasatospora</taxon>
    </lineage>
</organism>
<dbReference type="Pfam" id="PF12833">
    <property type="entry name" value="HTH_18"/>
    <property type="match status" value="1"/>
</dbReference>
<sequence length="295" mass="32239">MNQSGPSPVSETPAPEVAVHQLDQATHDGGNGCIDVLSPPPGTDPEDCLHVALHVHGAASVRRGGASTVLAPGDLLIGTTPHPAGLLQDSECRMLRFRVPCFYLGVRHDDVRRAGGLLARGNEGIGSLASQFLRTLAAQARAHRARPGNHLARSVSDIVAILVTELLDRENPEHPTGAAELLSRIRAHIEENLADPDLSPESIARSQHISVRYLHKLFQQDGTTVGQWVRRRRLDACRRELERPSRRQSSVSAVAHRWGFVSHSHFSRAFREAFGVSPREWQAYATRTEGHNPAS</sequence>
<feature type="domain" description="HTH araC/xylS-type" evidence="4">
    <location>
        <begin position="183"/>
        <end position="284"/>
    </location>
</feature>
<dbReference type="InterPro" id="IPR035418">
    <property type="entry name" value="AraC-bd_2"/>
</dbReference>
<proteinExistence type="predicted"/>
<dbReference type="SMART" id="SM00342">
    <property type="entry name" value="HTH_ARAC"/>
    <property type="match status" value="1"/>
</dbReference>
<dbReference type="SUPFAM" id="SSF46689">
    <property type="entry name" value="Homeodomain-like"/>
    <property type="match status" value="1"/>
</dbReference>
<reference evidence="5" key="2">
    <citation type="submission" date="2020-09" db="EMBL/GenBank/DDBJ databases">
        <authorList>
            <person name="Sun Q."/>
            <person name="Ohkuma M."/>
        </authorList>
    </citation>
    <scope>NUCLEOTIDE SEQUENCE</scope>
    <source>
        <strain evidence="5">JCM 4434</strain>
    </source>
</reference>
<dbReference type="EMBL" id="BMUB01000001">
    <property type="protein sequence ID" value="GGU57286.1"/>
    <property type="molecule type" value="Genomic_DNA"/>
</dbReference>
<dbReference type="GO" id="GO:0043565">
    <property type="term" value="F:sequence-specific DNA binding"/>
    <property type="evidence" value="ECO:0007669"/>
    <property type="project" value="InterPro"/>
</dbReference>
<dbReference type="Gene3D" id="1.10.10.60">
    <property type="entry name" value="Homeodomain-like"/>
    <property type="match status" value="1"/>
</dbReference>
<dbReference type="InterPro" id="IPR050204">
    <property type="entry name" value="AraC_XylS_family_regulators"/>
</dbReference>
<evidence type="ECO:0000313" key="6">
    <source>
        <dbReference type="Proteomes" id="UP000610124"/>
    </source>
</evidence>
<keyword evidence="2" id="KW-0238">DNA-binding</keyword>
<accession>A0A8H9LKJ6</accession>
<dbReference type="PRINTS" id="PR00032">
    <property type="entry name" value="HTHARAC"/>
</dbReference>
<dbReference type="InterPro" id="IPR018060">
    <property type="entry name" value="HTH_AraC"/>
</dbReference>
<keyword evidence="1" id="KW-0805">Transcription regulation</keyword>
<comment type="caution">
    <text evidence="5">The sequence shown here is derived from an EMBL/GenBank/DDBJ whole genome shotgun (WGS) entry which is preliminary data.</text>
</comment>
<dbReference type="Proteomes" id="UP000610124">
    <property type="component" value="Unassembled WGS sequence"/>
</dbReference>
<reference evidence="5" key="1">
    <citation type="journal article" date="2014" name="Int. J. Syst. Evol. Microbiol.">
        <title>Complete genome sequence of Corynebacterium casei LMG S-19264T (=DSM 44701T), isolated from a smear-ripened cheese.</title>
        <authorList>
            <consortium name="US DOE Joint Genome Institute (JGI-PGF)"/>
            <person name="Walter F."/>
            <person name="Albersmeier A."/>
            <person name="Kalinowski J."/>
            <person name="Ruckert C."/>
        </authorList>
    </citation>
    <scope>NUCLEOTIDE SEQUENCE</scope>
    <source>
        <strain evidence="5">JCM 4434</strain>
    </source>
</reference>
<evidence type="ECO:0000256" key="2">
    <source>
        <dbReference type="ARBA" id="ARBA00023125"/>
    </source>
</evidence>
<evidence type="ECO:0000259" key="4">
    <source>
        <dbReference type="PROSITE" id="PS01124"/>
    </source>
</evidence>
<keyword evidence="3" id="KW-0804">Transcription</keyword>
<name>A0A8H9LKJ6_KITAU</name>
<dbReference type="AlphaFoldDB" id="A0A8H9LKJ6"/>
<protein>
    <recommendedName>
        <fullName evidence="4">HTH araC/xylS-type domain-containing protein</fullName>
    </recommendedName>
</protein>
<evidence type="ECO:0000256" key="3">
    <source>
        <dbReference type="ARBA" id="ARBA00023163"/>
    </source>
</evidence>
<dbReference type="InterPro" id="IPR009057">
    <property type="entry name" value="Homeodomain-like_sf"/>
</dbReference>
<evidence type="ECO:0000256" key="1">
    <source>
        <dbReference type="ARBA" id="ARBA00023015"/>
    </source>
</evidence>